<evidence type="ECO:0000313" key="2">
    <source>
        <dbReference type="Proteomes" id="UP000257144"/>
    </source>
</evidence>
<dbReference type="RefSeq" id="WP_115450000.1">
    <property type="nucleotide sequence ID" value="NZ_QNQT01000001.1"/>
</dbReference>
<keyword evidence="2" id="KW-1185">Reference proteome</keyword>
<gene>
    <name evidence="1" type="ORF">DRW41_00495</name>
</gene>
<accession>A0A3D8GV48</accession>
<organism evidence="1 2">
    <name type="scientific">Neobacillus piezotolerans</name>
    <dbReference type="NCBI Taxonomy" id="2259171"/>
    <lineage>
        <taxon>Bacteria</taxon>
        <taxon>Bacillati</taxon>
        <taxon>Bacillota</taxon>
        <taxon>Bacilli</taxon>
        <taxon>Bacillales</taxon>
        <taxon>Bacillaceae</taxon>
        <taxon>Neobacillus</taxon>
    </lineage>
</organism>
<reference evidence="1 2" key="1">
    <citation type="submission" date="2018-07" db="EMBL/GenBank/DDBJ databases">
        <title>Bacillus sp. YLB-04 draft genome sequence.</title>
        <authorList>
            <person name="Yu L."/>
            <person name="Tang X."/>
        </authorList>
    </citation>
    <scope>NUCLEOTIDE SEQUENCE [LARGE SCALE GENOMIC DNA]</scope>
    <source>
        <strain evidence="1 2">YLB-04</strain>
    </source>
</reference>
<protein>
    <submittedName>
        <fullName evidence="1">Uncharacterized protein</fullName>
    </submittedName>
</protein>
<dbReference type="AlphaFoldDB" id="A0A3D8GV48"/>
<comment type="caution">
    <text evidence="1">The sequence shown here is derived from an EMBL/GenBank/DDBJ whole genome shotgun (WGS) entry which is preliminary data.</text>
</comment>
<evidence type="ECO:0000313" key="1">
    <source>
        <dbReference type="EMBL" id="RDU38089.1"/>
    </source>
</evidence>
<dbReference type="Proteomes" id="UP000257144">
    <property type="component" value="Unassembled WGS sequence"/>
</dbReference>
<name>A0A3D8GV48_9BACI</name>
<proteinExistence type="predicted"/>
<sequence>MSEIWIVKERISKNFFDELDHHIRLDGDLGTAYFIEAGGEDYIEQNKGFLLKFLIQQNIYPLYITFIVYDEQKEEHITLLNQKKIEFTLNHLEEKRAFGKQQYHPPYFTARVDDSEALALLLNETYWLPAQNEFFSISFSDNLLFELGEVTEWGRKRKRSIAIFKIETDTTFITISHDGAGFYLFSNEEKYNPIDKFVSNLPKGTVITQINDRLVTGNNFGEE</sequence>
<dbReference type="EMBL" id="QNQT01000001">
    <property type="protein sequence ID" value="RDU38089.1"/>
    <property type="molecule type" value="Genomic_DNA"/>
</dbReference>
<dbReference type="OrthoDB" id="2354029at2"/>